<evidence type="ECO:0008006" key="3">
    <source>
        <dbReference type="Google" id="ProtNLM"/>
    </source>
</evidence>
<gene>
    <name evidence="1" type="ORF">QO011_006409</name>
</gene>
<comment type="caution">
    <text evidence="1">The sequence shown here is derived from an EMBL/GenBank/DDBJ whole genome shotgun (WGS) entry which is preliminary data.</text>
</comment>
<evidence type="ECO:0000313" key="1">
    <source>
        <dbReference type="EMBL" id="MDQ0473373.1"/>
    </source>
</evidence>
<dbReference type="Proteomes" id="UP001242480">
    <property type="component" value="Unassembled WGS sequence"/>
</dbReference>
<name>A0ABU0JGG0_9HYPH</name>
<accession>A0ABU0JGG0</accession>
<reference evidence="1 2" key="1">
    <citation type="submission" date="2023-07" db="EMBL/GenBank/DDBJ databases">
        <title>Genomic Encyclopedia of Type Strains, Phase IV (KMG-IV): sequencing the most valuable type-strain genomes for metagenomic binning, comparative biology and taxonomic classification.</title>
        <authorList>
            <person name="Goeker M."/>
        </authorList>
    </citation>
    <scope>NUCLEOTIDE SEQUENCE [LARGE SCALE GENOMIC DNA]</scope>
    <source>
        <strain evidence="1 2">DSM 19619</strain>
    </source>
</reference>
<dbReference type="RefSeq" id="WP_307281556.1">
    <property type="nucleotide sequence ID" value="NZ_JAUSVX010000016.1"/>
</dbReference>
<evidence type="ECO:0000313" key="2">
    <source>
        <dbReference type="Proteomes" id="UP001242480"/>
    </source>
</evidence>
<protein>
    <recommendedName>
        <fullName evidence="3">DUF1918 domain-containing protein</fullName>
    </recommendedName>
</protein>
<sequence length="63" mass="7267">MAQHKFKVGDIVVFVGHSVKRPSGPYEVVRLMPADSPDNTYRIKSRTEHHERVVREHEIAAEE</sequence>
<dbReference type="EMBL" id="JAUSVX010000016">
    <property type="protein sequence ID" value="MDQ0473373.1"/>
    <property type="molecule type" value="Genomic_DNA"/>
</dbReference>
<organism evidence="1 2">
    <name type="scientific">Labrys wisconsinensis</name>
    <dbReference type="NCBI Taxonomy" id="425677"/>
    <lineage>
        <taxon>Bacteria</taxon>
        <taxon>Pseudomonadati</taxon>
        <taxon>Pseudomonadota</taxon>
        <taxon>Alphaproteobacteria</taxon>
        <taxon>Hyphomicrobiales</taxon>
        <taxon>Xanthobacteraceae</taxon>
        <taxon>Labrys</taxon>
    </lineage>
</organism>
<proteinExistence type="predicted"/>
<keyword evidence="2" id="KW-1185">Reference proteome</keyword>